<dbReference type="Proteomes" id="UP001326715">
    <property type="component" value="Chromosome"/>
</dbReference>
<keyword evidence="5" id="KW-1185">Reference proteome</keyword>
<feature type="transmembrane region" description="Helical" evidence="1">
    <location>
        <begin position="77"/>
        <end position="96"/>
    </location>
</feature>
<reference evidence="3 5" key="2">
    <citation type="submission" date="2023-11" db="EMBL/GenBank/DDBJ databases">
        <title>MicrobeMod: A computational toolkit for identifying prokaryotic methylation and restriction-modification with nanopore sequencing.</title>
        <authorList>
            <person name="Crits-Christoph A."/>
            <person name="Kang S.C."/>
            <person name="Lee H."/>
            <person name="Ostrov N."/>
        </authorList>
    </citation>
    <scope>NUCLEOTIDE SEQUENCE [LARGE SCALE GENOMIC DNA]</scope>
    <source>
        <strain evidence="3 5">ATCC 23090</strain>
    </source>
</reference>
<evidence type="ECO:0000313" key="2">
    <source>
        <dbReference type="EMBL" id="SFW77183.1"/>
    </source>
</evidence>
<dbReference type="EMBL" id="FPIZ01000015">
    <property type="protein sequence ID" value="SFW77183.1"/>
    <property type="molecule type" value="Genomic_DNA"/>
</dbReference>
<evidence type="ECO:0000313" key="3">
    <source>
        <dbReference type="EMBL" id="WQG90251.1"/>
    </source>
</evidence>
<evidence type="ECO:0000256" key="1">
    <source>
        <dbReference type="SAM" id="Phobius"/>
    </source>
</evidence>
<keyword evidence="1" id="KW-0472">Membrane</keyword>
<accession>A0A1K1RZF6</accession>
<gene>
    <name evidence="2" type="ORF">SAMN05661012_04479</name>
    <name evidence="3" type="ORF">SR876_01995</name>
</gene>
<dbReference type="InterPro" id="IPR025250">
    <property type="entry name" value="DUF4199"/>
</dbReference>
<evidence type="ECO:0000313" key="5">
    <source>
        <dbReference type="Proteomes" id="UP001326715"/>
    </source>
</evidence>
<dbReference type="Proteomes" id="UP000183788">
    <property type="component" value="Unassembled WGS sequence"/>
</dbReference>
<organism evidence="2 4">
    <name type="scientific">Chitinophaga sancti</name>
    <dbReference type="NCBI Taxonomy" id="1004"/>
    <lineage>
        <taxon>Bacteria</taxon>
        <taxon>Pseudomonadati</taxon>
        <taxon>Bacteroidota</taxon>
        <taxon>Chitinophagia</taxon>
        <taxon>Chitinophagales</taxon>
        <taxon>Chitinophagaceae</taxon>
        <taxon>Chitinophaga</taxon>
    </lineage>
</organism>
<protein>
    <submittedName>
        <fullName evidence="3">DUF4199 domain-containing protein</fullName>
    </submittedName>
</protein>
<dbReference type="STRING" id="1004.SAMN05661012_04479"/>
<feature type="transmembrane region" description="Helical" evidence="1">
    <location>
        <begin position="36"/>
        <end position="56"/>
    </location>
</feature>
<keyword evidence="1" id="KW-1133">Transmembrane helix</keyword>
<sequence length="176" mass="19180">MSNASSPNQGVKWGLIAGAAGVVAGLIFYFTNPVKLQTLMFGVIELAATAVCALMAGLERRKANGGSIEFKPVLQPIFTTFVISMLIGVIFTYVMFNYVDPSLVVQMKQAHIADVRDNPGLYKALGYTEDQYKAELKQAETGEYGVTFAGSVITYLQKLIKSFILSAILSLIVRRK</sequence>
<feature type="transmembrane region" description="Helical" evidence="1">
    <location>
        <begin position="12"/>
        <end position="30"/>
    </location>
</feature>
<dbReference type="Pfam" id="PF13858">
    <property type="entry name" value="DUF4199"/>
    <property type="match status" value="1"/>
</dbReference>
<dbReference type="EMBL" id="CP140154">
    <property type="protein sequence ID" value="WQG90251.1"/>
    <property type="molecule type" value="Genomic_DNA"/>
</dbReference>
<name>A0A1K1RZF6_9BACT</name>
<keyword evidence="1" id="KW-0812">Transmembrane</keyword>
<dbReference type="RefSeq" id="WP_072363452.1">
    <property type="nucleotide sequence ID" value="NZ_CBHWAX010000014.1"/>
</dbReference>
<reference evidence="2 4" key="1">
    <citation type="submission" date="2016-11" db="EMBL/GenBank/DDBJ databases">
        <authorList>
            <person name="Jaros S."/>
            <person name="Januszkiewicz K."/>
            <person name="Wedrychowicz H."/>
        </authorList>
    </citation>
    <scope>NUCLEOTIDE SEQUENCE [LARGE SCALE GENOMIC DNA]</scope>
    <source>
        <strain evidence="2 4">DSM 784</strain>
    </source>
</reference>
<dbReference type="AlphaFoldDB" id="A0A1K1RZF6"/>
<evidence type="ECO:0000313" key="4">
    <source>
        <dbReference type="Proteomes" id="UP000183788"/>
    </source>
</evidence>
<proteinExistence type="predicted"/>
<dbReference type="OrthoDB" id="660361at2"/>
<feature type="transmembrane region" description="Helical" evidence="1">
    <location>
        <begin position="155"/>
        <end position="173"/>
    </location>
</feature>